<feature type="transmembrane region" description="Helical" evidence="7">
    <location>
        <begin position="104"/>
        <end position="125"/>
    </location>
</feature>
<dbReference type="Gene3D" id="1.10.3720.10">
    <property type="entry name" value="MetI-like"/>
    <property type="match status" value="1"/>
</dbReference>
<dbReference type="PROSITE" id="PS50928">
    <property type="entry name" value="ABC_TM1"/>
    <property type="match status" value="1"/>
</dbReference>
<keyword evidence="6 7" id="KW-0472">Membrane</keyword>
<evidence type="ECO:0000313" key="10">
    <source>
        <dbReference type="Proteomes" id="UP000055014"/>
    </source>
</evidence>
<dbReference type="InterPro" id="IPR035906">
    <property type="entry name" value="MetI-like_sf"/>
</dbReference>
<evidence type="ECO:0000256" key="5">
    <source>
        <dbReference type="ARBA" id="ARBA00022989"/>
    </source>
</evidence>
<keyword evidence="5 7" id="KW-1133">Transmembrane helix</keyword>
<evidence type="ECO:0000256" key="1">
    <source>
        <dbReference type="ARBA" id="ARBA00004651"/>
    </source>
</evidence>
<comment type="similarity">
    <text evidence="7">Belongs to the binding-protein-dependent transport system permease family.</text>
</comment>
<dbReference type="Proteomes" id="UP000055014">
    <property type="component" value="Unassembled WGS sequence"/>
</dbReference>
<feature type="domain" description="ABC transmembrane type-1" evidence="8">
    <location>
        <begin position="69"/>
        <end position="258"/>
    </location>
</feature>
<keyword evidence="4 7" id="KW-0812">Transmembrane</keyword>
<organism evidence="9 10">
    <name type="scientific">Mesotoga infera</name>
    <dbReference type="NCBI Taxonomy" id="1236046"/>
    <lineage>
        <taxon>Bacteria</taxon>
        <taxon>Thermotogati</taxon>
        <taxon>Thermotogota</taxon>
        <taxon>Thermotogae</taxon>
        <taxon>Kosmotogales</taxon>
        <taxon>Kosmotogaceae</taxon>
        <taxon>Mesotoga</taxon>
    </lineage>
</organism>
<dbReference type="SUPFAM" id="SSF51556">
    <property type="entry name" value="Metallo-dependent hydrolases"/>
    <property type="match status" value="1"/>
</dbReference>
<evidence type="ECO:0000259" key="8">
    <source>
        <dbReference type="PROSITE" id="PS50928"/>
    </source>
</evidence>
<feature type="transmembrane region" description="Helical" evidence="7">
    <location>
        <begin position="12"/>
        <end position="32"/>
    </location>
</feature>
<dbReference type="GO" id="GO:0055085">
    <property type="term" value="P:transmembrane transport"/>
    <property type="evidence" value="ECO:0007669"/>
    <property type="project" value="InterPro"/>
</dbReference>
<dbReference type="InterPro" id="IPR000515">
    <property type="entry name" value="MetI-like"/>
</dbReference>
<dbReference type="PANTHER" id="PTHR43744:SF8">
    <property type="entry name" value="SN-GLYCEROL-3-PHOSPHATE TRANSPORT SYSTEM PERMEASE PROTEIN UGPE"/>
    <property type="match status" value="1"/>
</dbReference>
<feature type="non-terminal residue" evidence="9">
    <location>
        <position position="468"/>
    </location>
</feature>
<evidence type="ECO:0000256" key="4">
    <source>
        <dbReference type="ARBA" id="ARBA00022692"/>
    </source>
</evidence>
<feature type="transmembrane region" description="Helical" evidence="7">
    <location>
        <begin position="68"/>
        <end position="92"/>
    </location>
</feature>
<dbReference type="CDD" id="cd06261">
    <property type="entry name" value="TM_PBP2"/>
    <property type="match status" value="1"/>
</dbReference>
<dbReference type="SUPFAM" id="SSF161098">
    <property type="entry name" value="MetI-like"/>
    <property type="match status" value="1"/>
</dbReference>
<dbReference type="EMBL" id="LGGW01000110">
    <property type="protein sequence ID" value="KUK89197.1"/>
    <property type="molecule type" value="Genomic_DNA"/>
</dbReference>
<dbReference type="InterPro" id="IPR006680">
    <property type="entry name" value="Amidohydro-rel"/>
</dbReference>
<evidence type="ECO:0000256" key="3">
    <source>
        <dbReference type="ARBA" id="ARBA00022475"/>
    </source>
</evidence>
<feature type="transmembrane region" description="Helical" evidence="7">
    <location>
        <begin position="191"/>
        <end position="214"/>
    </location>
</feature>
<dbReference type="InterPro" id="IPR032466">
    <property type="entry name" value="Metal_Hydrolase"/>
</dbReference>
<evidence type="ECO:0000256" key="6">
    <source>
        <dbReference type="ARBA" id="ARBA00023136"/>
    </source>
</evidence>
<dbReference type="PANTHER" id="PTHR43744">
    <property type="entry name" value="ABC TRANSPORTER PERMEASE PROTEIN MG189-RELATED-RELATED"/>
    <property type="match status" value="1"/>
</dbReference>
<protein>
    <submittedName>
        <fullName evidence="9">Binding-protein-dependent transport systems inner membrane component</fullName>
    </submittedName>
</protein>
<dbReference type="Pfam" id="PF00528">
    <property type="entry name" value="BPD_transp_1"/>
    <property type="match status" value="1"/>
</dbReference>
<dbReference type="Gene3D" id="3.20.20.140">
    <property type="entry name" value="Metal-dependent hydrolases"/>
    <property type="match status" value="1"/>
</dbReference>
<reference evidence="10" key="1">
    <citation type="journal article" date="2015" name="MBio">
        <title>Genome-Resolved Metagenomic Analysis Reveals Roles for Candidate Phyla and Other Microbial Community Members in Biogeochemical Transformations in Oil Reservoirs.</title>
        <authorList>
            <person name="Hu P."/>
            <person name="Tom L."/>
            <person name="Singh A."/>
            <person name="Thomas B.C."/>
            <person name="Baker B.J."/>
            <person name="Piceno Y.M."/>
            <person name="Andersen G.L."/>
            <person name="Banfield J.F."/>
        </authorList>
    </citation>
    <scope>NUCLEOTIDE SEQUENCE [LARGE SCALE GENOMIC DNA]</scope>
</reference>
<dbReference type="Pfam" id="PF04909">
    <property type="entry name" value="Amidohydro_2"/>
    <property type="match status" value="1"/>
</dbReference>
<evidence type="ECO:0000313" key="9">
    <source>
        <dbReference type="EMBL" id="KUK89197.1"/>
    </source>
</evidence>
<gene>
    <name evidence="9" type="ORF">XE02_1128</name>
</gene>
<dbReference type="CDD" id="cd01292">
    <property type="entry name" value="metallo-dependent_hydrolases"/>
    <property type="match status" value="1"/>
</dbReference>
<dbReference type="AlphaFoldDB" id="A0A117M7V7"/>
<name>A0A117M7V7_9BACT</name>
<dbReference type="GO" id="GO:0005886">
    <property type="term" value="C:plasma membrane"/>
    <property type="evidence" value="ECO:0007669"/>
    <property type="project" value="UniProtKB-SubCell"/>
</dbReference>
<comment type="caution">
    <text evidence="9">The sequence shown here is derived from an EMBL/GenBank/DDBJ whole genome shotgun (WGS) entry which is preliminary data.</text>
</comment>
<accession>A0A117M7V7</accession>
<comment type="subcellular location">
    <subcellularLocation>
        <location evidence="1 7">Cell membrane</location>
        <topology evidence="1 7">Multi-pass membrane protein</topology>
    </subcellularLocation>
</comment>
<sequence length="468" mass="53710">MTRAYRKTSIFAYIFLTIFAIVMVFPFVWMFSSSFKTSEEVYEMSLIPDEPTTDNYEYIFKYSMFPRWFLNSLIVAVVTTISVLFFDSLVGYTLAKYTFPGKNIIFILILSTLMIPTEMLVIPWYIMVRQLGWMETYWSIMFPGMISAFGVFLMRQFMSTIPDDLIDAARIDGVSEFGIFIRIVMPLVKPALATLAIFNFVGNWNAFLWPLIVAQTPKMYTLPVGLSYFSSENLTRWELIMTGAAVSTIPLYDWRRRFDYSADNLLHYLPETDCEGNRHVGIEGVIDMRIIDSHVHFPSPDLPGKAKGSDHPWLARERARWRKAWQFDGAEPIVSQDEMVERWYRETIKHDISVVFVTSGGNKAMSEIVKAHPDRFYGYAHHDPSLEDAPELLEKAIKEQGLKGYKILGPGVDKPLDSKDLYPVWEVAQRENIPVLIHFGIMGSAGGIANHVNINPLIIHDVAKRFPN</sequence>
<keyword evidence="3" id="KW-1003">Cell membrane</keyword>
<proteinExistence type="inferred from homology"/>
<dbReference type="GO" id="GO:0016787">
    <property type="term" value="F:hydrolase activity"/>
    <property type="evidence" value="ECO:0007669"/>
    <property type="project" value="InterPro"/>
</dbReference>
<feature type="transmembrane region" description="Helical" evidence="7">
    <location>
        <begin position="137"/>
        <end position="154"/>
    </location>
</feature>
<keyword evidence="2 7" id="KW-0813">Transport</keyword>
<evidence type="ECO:0000256" key="2">
    <source>
        <dbReference type="ARBA" id="ARBA00022448"/>
    </source>
</evidence>
<evidence type="ECO:0000256" key="7">
    <source>
        <dbReference type="RuleBase" id="RU363032"/>
    </source>
</evidence>